<protein>
    <submittedName>
        <fullName evidence="2">Uncharacterized protein</fullName>
    </submittedName>
</protein>
<sequence>MNYNNEIIIINEKKFNKIYNILTKISDLLNKTDIIIIEWFQYDLLNKSSKILSDIGKIIPSIQHLINETSSTIKIYNVIGNKINKNIDIIILYIGIIFFIIIITQIISCFLLIKIFYNKNIRSF</sequence>
<reference evidence="2" key="1">
    <citation type="journal article" date="2020" name="Nature">
        <title>Giant virus diversity and host interactions through global metagenomics.</title>
        <authorList>
            <person name="Schulz F."/>
            <person name="Roux S."/>
            <person name="Paez-Espino D."/>
            <person name="Jungbluth S."/>
            <person name="Walsh D.A."/>
            <person name="Denef V.J."/>
            <person name="McMahon K.D."/>
            <person name="Konstantinidis K.T."/>
            <person name="Eloe-Fadrosh E.A."/>
            <person name="Kyrpides N.C."/>
            <person name="Woyke T."/>
        </authorList>
    </citation>
    <scope>NUCLEOTIDE SEQUENCE</scope>
    <source>
        <strain evidence="2">GVMAG-S-ERX556022-25</strain>
    </source>
</reference>
<evidence type="ECO:0000313" key="2">
    <source>
        <dbReference type="EMBL" id="QHS84568.1"/>
    </source>
</evidence>
<organism evidence="2">
    <name type="scientific">viral metagenome</name>
    <dbReference type="NCBI Taxonomy" id="1070528"/>
    <lineage>
        <taxon>unclassified sequences</taxon>
        <taxon>metagenomes</taxon>
        <taxon>organismal metagenomes</taxon>
    </lineage>
</organism>
<dbReference type="AlphaFoldDB" id="A0A6C0AXS1"/>
<evidence type="ECO:0000256" key="1">
    <source>
        <dbReference type="SAM" id="Phobius"/>
    </source>
</evidence>
<dbReference type="EMBL" id="MN738809">
    <property type="protein sequence ID" value="QHS84568.1"/>
    <property type="molecule type" value="Genomic_DNA"/>
</dbReference>
<keyword evidence="1" id="KW-1133">Transmembrane helix</keyword>
<name>A0A6C0AXS1_9ZZZZ</name>
<keyword evidence="1" id="KW-0472">Membrane</keyword>
<accession>A0A6C0AXS1</accession>
<feature type="transmembrane region" description="Helical" evidence="1">
    <location>
        <begin position="90"/>
        <end position="113"/>
    </location>
</feature>
<proteinExistence type="predicted"/>
<keyword evidence="1" id="KW-0812">Transmembrane</keyword>